<evidence type="ECO:0000256" key="4">
    <source>
        <dbReference type="PIRSR" id="PIRSR006806-1"/>
    </source>
</evidence>
<dbReference type="Gene3D" id="3.40.50.10420">
    <property type="entry name" value="NagB/RpiA/CoA transferase-like"/>
    <property type="match status" value="1"/>
</dbReference>
<protein>
    <recommendedName>
        <fullName evidence="5">5-formyltetrahydrofolate cyclo-ligase</fullName>
        <ecNumber evidence="5">6.3.3.2</ecNumber>
    </recommendedName>
</protein>
<comment type="caution">
    <text evidence="6">The sequence shown here is derived from an EMBL/GenBank/DDBJ whole genome shotgun (WGS) entry which is preliminary data.</text>
</comment>
<comment type="catalytic activity">
    <reaction evidence="5">
        <text>(6S)-5-formyl-5,6,7,8-tetrahydrofolate + ATP = (6R)-5,10-methenyltetrahydrofolate + ADP + phosphate</text>
        <dbReference type="Rhea" id="RHEA:10488"/>
        <dbReference type="ChEBI" id="CHEBI:30616"/>
        <dbReference type="ChEBI" id="CHEBI:43474"/>
        <dbReference type="ChEBI" id="CHEBI:57455"/>
        <dbReference type="ChEBI" id="CHEBI:57457"/>
        <dbReference type="ChEBI" id="CHEBI:456216"/>
        <dbReference type="EC" id="6.3.3.2"/>
    </reaction>
</comment>
<dbReference type="Pfam" id="PF01812">
    <property type="entry name" value="5-FTHF_cyc-lig"/>
    <property type="match status" value="1"/>
</dbReference>
<dbReference type="InterPro" id="IPR037171">
    <property type="entry name" value="NagB/RpiA_transferase-like"/>
</dbReference>
<keyword evidence="2 4" id="KW-0547">Nucleotide-binding</keyword>
<dbReference type="GO" id="GO:0009396">
    <property type="term" value="P:folic acid-containing compound biosynthetic process"/>
    <property type="evidence" value="ECO:0007669"/>
    <property type="project" value="TreeGrafter"/>
</dbReference>
<name>A0A264W5F5_9BACL</name>
<dbReference type="AlphaFoldDB" id="A0A264W5F5"/>
<feature type="binding site" evidence="4">
    <location>
        <begin position="2"/>
        <end position="6"/>
    </location>
    <ligand>
        <name>ATP</name>
        <dbReference type="ChEBI" id="CHEBI:30616"/>
    </ligand>
</feature>
<dbReference type="PIRSF" id="PIRSF006806">
    <property type="entry name" value="FTHF_cligase"/>
    <property type="match status" value="1"/>
</dbReference>
<dbReference type="NCBIfam" id="TIGR02727">
    <property type="entry name" value="MTHFS_bact"/>
    <property type="match status" value="1"/>
</dbReference>
<dbReference type="PANTHER" id="PTHR23407:SF1">
    <property type="entry name" value="5-FORMYLTETRAHYDROFOLATE CYCLO-LIGASE"/>
    <property type="match status" value="1"/>
</dbReference>
<feature type="binding site" evidence="4">
    <location>
        <position position="53"/>
    </location>
    <ligand>
        <name>substrate</name>
    </ligand>
</feature>
<dbReference type="GO" id="GO:0035999">
    <property type="term" value="P:tetrahydrofolate interconversion"/>
    <property type="evidence" value="ECO:0007669"/>
    <property type="project" value="TreeGrafter"/>
</dbReference>
<evidence type="ECO:0000256" key="2">
    <source>
        <dbReference type="ARBA" id="ARBA00022741"/>
    </source>
</evidence>
<dbReference type="EC" id="6.3.3.2" evidence="5"/>
<keyword evidence="6" id="KW-0436">Ligase</keyword>
<gene>
    <name evidence="6" type="ORF">CF394_04625</name>
</gene>
<keyword evidence="3 4" id="KW-0067">ATP-binding</keyword>
<dbReference type="GO" id="GO:0046872">
    <property type="term" value="F:metal ion binding"/>
    <property type="evidence" value="ECO:0007669"/>
    <property type="project" value="UniProtKB-KW"/>
</dbReference>
<evidence type="ECO:0000256" key="5">
    <source>
        <dbReference type="RuleBase" id="RU361279"/>
    </source>
</evidence>
<reference evidence="6 7" key="1">
    <citation type="submission" date="2017-07" db="EMBL/GenBank/DDBJ databases">
        <title>Tetzosporium hominis gen.nov. sp.nov.</title>
        <authorList>
            <person name="Tetz G."/>
            <person name="Tetz V."/>
        </authorList>
    </citation>
    <scope>NUCLEOTIDE SEQUENCE [LARGE SCALE GENOMIC DNA]</scope>
    <source>
        <strain evidence="6 7">VT-49</strain>
    </source>
</reference>
<dbReference type="PANTHER" id="PTHR23407">
    <property type="entry name" value="ATPASE INHIBITOR/5-FORMYLTETRAHYDROFOLATE CYCLO-LIGASE"/>
    <property type="match status" value="1"/>
</dbReference>
<evidence type="ECO:0000313" key="6">
    <source>
        <dbReference type="EMBL" id="OZS78826.1"/>
    </source>
</evidence>
<dbReference type="EMBL" id="NOKQ01000187">
    <property type="protein sequence ID" value="OZS78826.1"/>
    <property type="molecule type" value="Genomic_DNA"/>
</dbReference>
<dbReference type="GO" id="GO:0030272">
    <property type="term" value="F:5-formyltetrahydrofolate cyclo-ligase activity"/>
    <property type="evidence" value="ECO:0007669"/>
    <property type="project" value="UniProtKB-EC"/>
</dbReference>
<dbReference type="SUPFAM" id="SSF100950">
    <property type="entry name" value="NagB/RpiA/CoA transferase-like"/>
    <property type="match status" value="1"/>
</dbReference>
<dbReference type="Proteomes" id="UP000217065">
    <property type="component" value="Unassembled WGS sequence"/>
</dbReference>
<dbReference type="OrthoDB" id="9801938at2"/>
<comment type="cofactor">
    <cofactor evidence="5">
        <name>Mg(2+)</name>
        <dbReference type="ChEBI" id="CHEBI:18420"/>
    </cofactor>
</comment>
<organism evidence="6 7">
    <name type="scientific">Tetzosporium hominis</name>
    <dbReference type="NCBI Taxonomy" id="2020506"/>
    <lineage>
        <taxon>Bacteria</taxon>
        <taxon>Bacillati</taxon>
        <taxon>Bacillota</taxon>
        <taxon>Bacilli</taxon>
        <taxon>Bacillales</taxon>
        <taxon>Caryophanaceae</taxon>
        <taxon>Tetzosporium</taxon>
    </lineage>
</organism>
<comment type="similarity">
    <text evidence="1 5">Belongs to the 5-formyltetrahydrofolate cyclo-ligase family.</text>
</comment>
<keyword evidence="7" id="KW-1185">Reference proteome</keyword>
<evidence type="ECO:0000313" key="7">
    <source>
        <dbReference type="Proteomes" id="UP000217065"/>
    </source>
</evidence>
<dbReference type="RefSeq" id="WP_094942060.1">
    <property type="nucleotide sequence ID" value="NZ_NOKQ01000187.1"/>
</dbReference>
<feature type="binding site" evidence="4">
    <location>
        <begin position="132"/>
        <end position="140"/>
    </location>
    <ligand>
        <name>ATP</name>
        <dbReference type="ChEBI" id="CHEBI:30616"/>
    </ligand>
</feature>
<dbReference type="GO" id="GO:0005524">
    <property type="term" value="F:ATP binding"/>
    <property type="evidence" value="ECO:0007669"/>
    <property type="project" value="UniProtKB-KW"/>
</dbReference>
<proteinExistence type="inferred from homology"/>
<keyword evidence="5" id="KW-0479">Metal-binding</keyword>
<evidence type="ECO:0000256" key="1">
    <source>
        <dbReference type="ARBA" id="ARBA00010638"/>
    </source>
</evidence>
<keyword evidence="5" id="KW-0460">Magnesium</keyword>
<evidence type="ECO:0000256" key="3">
    <source>
        <dbReference type="ARBA" id="ARBA00022840"/>
    </source>
</evidence>
<sequence length="187" mass="21202">MKRELRNAVLNQMNDLGEQEHRELSKQIVTNAVKFLDSHPFKTIAVTLSRFPEVDTSLLIKHFWQQEKTVCVPKSDGSTKQMQFYKINSWSDIEPGYKGILEPKVSSCESVAKSEIDCIIVPGVVFTFSGYRIGFGGGFYDRYLEDYSGVTCSLLASLQLEEQLPIEQHDVAVQYLITEQNIIKSGE</sequence>
<feature type="binding site" evidence="4">
    <location>
        <position position="48"/>
    </location>
    <ligand>
        <name>substrate</name>
    </ligand>
</feature>
<dbReference type="InterPro" id="IPR024185">
    <property type="entry name" value="FTHF_cligase-like_sf"/>
</dbReference>
<accession>A0A264W5F5</accession>
<dbReference type="InterPro" id="IPR002698">
    <property type="entry name" value="FTHF_cligase"/>
</dbReference>